<feature type="compositionally biased region" description="Basic and acidic residues" evidence="1">
    <location>
        <begin position="118"/>
        <end position="133"/>
    </location>
</feature>
<dbReference type="OrthoDB" id="7554874at2759"/>
<evidence type="ECO:0000313" key="3">
    <source>
        <dbReference type="Proteomes" id="UP000299102"/>
    </source>
</evidence>
<feature type="compositionally biased region" description="Polar residues" evidence="1">
    <location>
        <begin position="137"/>
        <end position="147"/>
    </location>
</feature>
<feature type="region of interest" description="Disordered" evidence="1">
    <location>
        <begin position="82"/>
        <end position="151"/>
    </location>
</feature>
<evidence type="ECO:0000313" key="2">
    <source>
        <dbReference type="EMBL" id="GBP11413.1"/>
    </source>
</evidence>
<protein>
    <submittedName>
        <fullName evidence="2">Uncharacterized protein</fullName>
    </submittedName>
</protein>
<proteinExistence type="predicted"/>
<comment type="caution">
    <text evidence="2">The sequence shown here is derived from an EMBL/GenBank/DDBJ whole genome shotgun (WGS) entry which is preliminary data.</text>
</comment>
<dbReference type="AlphaFoldDB" id="A0A4C1TA84"/>
<dbReference type="Proteomes" id="UP000299102">
    <property type="component" value="Unassembled WGS sequence"/>
</dbReference>
<name>A0A4C1TA84_EUMVA</name>
<organism evidence="2 3">
    <name type="scientific">Eumeta variegata</name>
    <name type="common">Bagworm moth</name>
    <name type="synonym">Eumeta japonica</name>
    <dbReference type="NCBI Taxonomy" id="151549"/>
    <lineage>
        <taxon>Eukaryota</taxon>
        <taxon>Metazoa</taxon>
        <taxon>Ecdysozoa</taxon>
        <taxon>Arthropoda</taxon>
        <taxon>Hexapoda</taxon>
        <taxon>Insecta</taxon>
        <taxon>Pterygota</taxon>
        <taxon>Neoptera</taxon>
        <taxon>Endopterygota</taxon>
        <taxon>Lepidoptera</taxon>
        <taxon>Glossata</taxon>
        <taxon>Ditrysia</taxon>
        <taxon>Tineoidea</taxon>
        <taxon>Psychidae</taxon>
        <taxon>Oiketicinae</taxon>
        <taxon>Eumeta</taxon>
    </lineage>
</organism>
<sequence>MLFLGAGVPLYPSRGLIQKKTSLWPHKKINATLACKKQYTPKTDWETFKHNKLLGPYGNYDTARAVEIAAVEMSTCDESSVKNIVDNEKPNKRRRKKPARYDDGKSLSNCDSDDQDNGSDKKAEGKESDDPKKLTLPSFNYKTGYETNNDHQTEQYQDDLLDTQVLDYGDYFDDPPHPNYRKSVVTSKPVIWSVETVVGK</sequence>
<reference evidence="2 3" key="1">
    <citation type="journal article" date="2019" name="Commun. Biol.">
        <title>The bagworm genome reveals a unique fibroin gene that provides high tensile strength.</title>
        <authorList>
            <person name="Kono N."/>
            <person name="Nakamura H."/>
            <person name="Ohtoshi R."/>
            <person name="Tomita M."/>
            <person name="Numata K."/>
            <person name="Arakawa K."/>
        </authorList>
    </citation>
    <scope>NUCLEOTIDE SEQUENCE [LARGE SCALE GENOMIC DNA]</scope>
</reference>
<keyword evidence="3" id="KW-1185">Reference proteome</keyword>
<dbReference type="EMBL" id="BGZK01000046">
    <property type="protein sequence ID" value="GBP11413.1"/>
    <property type="molecule type" value="Genomic_DNA"/>
</dbReference>
<gene>
    <name evidence="2" type="ORF">EVAR_92921_1</name>
</gene>
<evidence type="ECO:0000256" key="1">
    <source>
        <dbReference type="SAM" id="MobiDB-lite"/>
    </source>
</evidence>
<accession>A0A4C1TA84</accession>